<dbReference type="OrthoDB" id="564812at2"/>
<dbReference type="RefSeq" id="WP_110985382.1">
    <property type="nucleotide sequence ID" value="NZ_CAWNWM010000003.1"/>
</dbReference>
<accession>A0A2W1JLB1</accession>
<sequence length="415" mass="47059">MNQQLEIDWGDESPFPLSSEASLLEAHKLDADTEGFLGDVLDPALVYGSQELLENSDTASEATHRRIRQLEKALEQCQHYIYELKSQMVDQAFLEAQLAATEEFSHIQKQAIVTLKGRQSSQAQLDQTELDNLRQENLALIAQIETVAGQSESQSSEIQSLQDRLRQEQAAVKQMQDEAERLLTQNELSQGAAVQETQQRIIAQTTAERLRNSLREQETTLQSLETQLEQSRTTLAEQQEIIDALKTTGQRDSHKNQAIQNLSSTLLKAQTKIAKLESSLSSAGIIQAQFQHSTQEYEAQNQTLQERSEQLEQQVAEMQEQILQQAQQASEYETAVQHWKDRCIDAEQTVDQMKHVLEHLLCDRNNNEPLSNRQLEDAIAEIAASFPDNQLADSARKNLMLDLPSIMHRWRSSKS</sequence>
<dbReference type="AlphaFoldDB" id="A0A2W1JLB1"/>
<comment type="caution">
    <text evidence="2">The sequence shown here is derived from an EMBL/GenBank/DDBJ whole genome shotgun (WGS) entry which is preliminary data.</text>
</comment>
<keyword evidence="3" id="KW-1185">Reference proteome</keyword>
<gene>
    <name evidence="2" type="primary">smc_3</name>
    <name evidence="2" type="ORF">C1752_01425</name>
</gene>
<dbReference type="Proteomes" id="UP000248857">
    <property type="component" value="Unassembled WGS sequence"/>
</dbReference>
<keyword evidence="1" id="KW-0175">Coiled coil</keyword>
<proteinExistence type="predicted"/>
<dbReference type="EMBL" id="PQWO01000003">
    <property type="protein sequence ID" value="PZD74170.1"/>
    <property type="molecule type" value="Genomic_DNA"/>
</dbReference>
<evidence type="ECO:0000313" key="3">
    <source>
        <dbReference type="Proteomes" id="UP000248857"/>
    </source>
</evidence>
<reference evidence="2 3" key="1">
    <citation type="journal article" date="2018" name="Sci. Rep.">
        <title>A novel species of the marine cyanobacterium Acaryochloris with a unique pigment content and lifestyle.</title>
        <authorList>
            <person name="Partensky F."/>
            <person name="Six C."/>
            <person name="Ratin M."/>
            <person name="Garczarek L."/>
            <person name="Vaulot D."/>
            <person name="Probert I."/>
            <person name="Calteau A."/>
            <person name="Gourvil P."/>
            <person name="Marie D."/>
            <person name="Grebert T."/>
            <person name="Bouchier C."/>
            <person name="Le Panse S."/>
            <person name="Gachenot M."/>
            <person name="Rodriguez F."/>
            <person name="Garrido J.L."/>
        </authorList>
    </citation>
    <scope>NUCLEOTIDE SEQUENCE [LARGE SCALE GENOMIC DNA]</scope>
    <source>
        <strain evidence="2 3">RCC1774</strain>
    </source>
</reference>
<evidence type="ECO:0000313" key="2">
    <source>
        <dbReference type="EMBL" id="PZD74170.1"/>
    </source>
</evidence>
<feature type="coiled-coil region" evidence="1">
    <location>
        <begin position="130"/>
        <end position="335"/>
    </location>
</feature>
<protein>
    <submittedName>
        <fullName evidence="2">Chromosome partition protein Smc</fullName>
    </submittedName>
</protein>
<name>A0A2W1JLB1_9CYAN</name>
<organism evidence="2 3">
    <name type="scientific">Acaryochloris thomasi RCC1774</name>
    <dbReference type="NCBI Taxonomy" id="1764569"/>
    <lineage>
        <taxon>Bacteria</taxon>
        <taxon>Bacillati</taxon>
        <taxon>Cyanobacteriota</taxon>
        <taxon>Cyanophyceae</taxon>
        <taxon>Acaryochloridales</taxon>
        <taxon>Acaryochloridaceae</taxon>
        <taxon>Acaryochloris</taxon>
        <taxon>Acaryochloris thomasi</taxon>
    </lineage>
</organism>
<evidence type="ECO:0000256" key="1">
    <source>
        <dbReference type="SAM" id="Coils"/>
    </source>
</evidence>